<dbReference type="InterPro" id="IPR012337">
    <property type="entry name" value="RNaseH-like_sf"/>
</dbReference>
<keyword evidence="3" id="KW-1185">Reference proteome</keyword>
<sequence length="484" mass="54175">MNKGNIFHLKLNLLSVKKKLTGNLKALTPFLDANGVMRVGGRLQNASIPYTGQHPAILPKGSEITALIIREEHIKLLNAGQKLLLASLRQRFWIIDGLRTIKKIIYKCVTCFRMKAVAVTQLMGSLPAYRVNACRPFQKVGVDFAGPVSVKNSRIRKPIIGKGYIVLFVCFVTKAIHLELASDLTTDTFLACFKRFIARRNLPSDVHCDNSSTFKGARNQLNELYRLQNSQSHQYQVQSFASAQGINFHFIPSYSPIFGGLWEADVKSTKHHLKRAVGKALLTYEQLNTVLTEIEGILNSRPLTAVSADPNDFSYLSPGHFLTGAPLNTYPEHNIKDRPINLLKFWSLTVHIKQNFWRYWSKHYLSLLQSRPKWRDIKPNINVGSLVLLRDDNSSPLHWSMARVTSTFPGKDGCVRTVALDCPPSAEIAYREGATPKCAARRTRECSMELPPAGHGATTVALKTPNGHIHNRSVSKICLLSIDV</sequence>
<dbReference type="EMBL" id="CAKOGL010000102">
    <property type="protein sequence ID" value="CAH2109315.1"/>
    <property type="molecule type" value="Genomic_DNA"/>
</dbReference>
<dbReference type="Proteomes" id="UP001153954">
    <property type="component" value="Unassembled WGS sequence"/>
</dbReference>
<dbReference type="Gene3D" id="3.30.420.10">
    <property type="entry name" value="Ribonuclease H-like superfamily/Ribonuclease H"/>
    <property type="match status" value="1"/>
</dbReference>
<evidence type="ECO:0000313" key="2">
    <source>
        <dbReference type="EMBL" id="CAH2109315.1"/>
    </source>
</evidence>
<dbReference type="InterPro" id="IPR001584">
    <property type="entry name" value="Integrase_cat-core"/>
</dbReference>
<dbReference type="SUPFAM" id="SSF53098">
    <property type="entry name" value="Ribonuclease H-like"/>
    <property type="match status" value="1"/>
</dbReference>
<organism evidence="2 3">
    <name type="scientific">Euphydryas editha</name>
    <name type="common">Edith's checkerspot</name>
    <dbReference type="NCBI Taxonomy" id="104508"/>
    <lineage>
        <taxon>Eukaryota</taxon>
        <taxon>Metazoa</taxon>
        <taxon>Ecdysozoa</taxon>
        <taxon>Arthropoda</taxon>
        <taxon>Hexapoda</taxon>
        <taxon>Insecta</taxon>
        <taxon>Pterygota</taxon>
        <taxon>Neoptera</taxon>
        <taxon>Endopterygota</taxon>
        <taxon>Lepidoptera</taxon>
        <taxon>Glossata</taxon>
        <taxon>Ditrysia</taxon>
        <taxon>Papilionoidea</taxon>
        <taxon>Nymphalidae</taxon>
        <taxon>Nymphalinae</taxon>
        <taxon>Euphydryas</taxon>
    </lineage>
</organism>
<dbReference type="GO" id="GO:0003676">
    <property type="term" value="F:nucleic acid binding"/>
    <property type="evidence" value="ECO:0007669"/>
    <property type="project" value="InterPro"/>
</dbReference>
<dbReference type="Pfam" id="PF18701">
    <property type="entry name" value="DUF5641"/>
    <property type="match status" value="1"/>
</dbReference>
<dbReference type="AlphaFoldDB" id="A0AAU9VD43"/>
<accession>A0AAU9VD43</accession>
<dbReference type="InterPro" id="IPR036397">
    <property type="entry name" value="RNaseH_sf"/>
</dbReference>
<proteinExistence type="predicted"/>
<reference evidence="2" key="1">
    <citation type="submission" date="2022-03" db="EMBL/GenBank/DDBJ databases">
        <authorList>
            <person name="Tunstrom K."/>
        </authorList>
    </citation>
    <scope>NUCLEOTIDE SEQUENCE</scope>
</reference>
<protein>
    <recommendedName>
        <fullName evidence="1">Integrase catalytic domain-containing protein</fullName>
    </recommendedName>
</protein>
<gene>
    <name evidence="2" type="ORF">EEDITHA_LOCUS23167</name>
</gene>
<comment type="caution">
    <text evidence="2">The sequence shown here is derived from an EMBL/GenBank/DDBJ whole genome shotgun (WGS) entry which is preliminary data.</text>
</comment>
<dbReference type="PANTHER" id="PTHR47331:SF2">
    <property type="match status" value="1"/>
</dbReference>
<evidence type="ECO:0000313" key="3">
    <source>
        <dbReference type="Proteomes" id="UP001153954"/>
    </source>
</evidence>
<dbReference type="InterPro" id="IPR040676">
    <property type="entry name" value="DUF5641"/>
</dbReference>
<evidence type="ECO:0000259" key="1">
    <source>
        <dbReference type="PROSITE" id="PS50994"/>
    </source>
</evidence>
<dbReference type="PANTHER" id="PTHR47331">
    <property type="entry name" value="PHD-TYPE DOMAIN-CONTAINING PROTEIN"/>
    <property type="match status" value="1"/>
</dbReference>
<name>A0AAU9VD43_EUPED</name>
<dbReference type="PROSITE" id="PS50994">
    <property type="entry name" value="INTEGRASE"/>
    <property type="match status" value="1"/>
</dbReference>
<dbReference type="GO" id="GO:0015074">
    <property type="term" value="P:DNA integration"/>
    <property type="evidence" value="ECO:0007669"/>
    <property type="project" value="InterPro"/>
</dbReference>
<feature type="domain" description="Integrase catalytic" evidence="1">
    <location>
        <begin position="132"/>
        <end position="326"/>
    </location>
</feature>